<evidence type="ECO:0000313" key="1">
    <source>
        <dbReference type="EMBL" id="PZN69832.1"/>
    </source>
</evidence>
<evidence type="ECO:0000313" key="2">
    <source>
        <dbReference type="Proteomes" id="UP000249396"/>
    </source>
</evidence>
<accession>A0A2W4QC92</accession>
<dbReference type="AlphaFoldDB" id="A0A2W4QC92"/>
<dbReference type="EMBL" id="QJPH01000569">
    <property type="protein sequence ID" value="PZN69832.1"/>
    <property type="molecule type" value="Genomic_DNA"/>
</dbReference>
<reference evidence="1 2" key="1">
    <citation type="journal article" date="2018" name="Aquat. Microb. Ecol.">
        <title>Gammaproteobacterial methanotrophs dominate.</title>
        <authorList>
            <person name="Rissanen A.J."/>
            <person name="Saarenheimo J."/>
            <person name="Tiirola M."/>
            <person name="Peura S."/>
            <person name="Aalto S.L."/>
            <person name="Karvinen A."/>
            <person name="Nykanen H."/>
        </authorList>
    </citation>
    <scope>NUCLEOTIDE SEQUENCE [LARGE SCALE GENOMIC DNA]</scope>
    <source>
        <strain evidence="1">AMbin10</strain>
    </source>
</reference>
<dbReference type="Proteomes" id="UP000249396">
    <property type="component" value="Unassembled WGS sequence"/>
</dbReference>
<organism evidence="1 2">
    <name type="scientific">Candidatus Methylumidiphilus alinenensis</name>
    <dbReference type="NCBI Taxonomy" id="2202197"/>
    <lineage>
        <taxon>Bacteria</taxon>
        <taxon>Pseudomonadati</taxon>
        <taxon>Pseudomonadota</taxon>
        <taxon>Gammaproteobacteria</taxon>
        <taxon>Methylococcales</taxon>
        <taxon>Candidatus Methylumidiphilus</taxon>
    </lineage>
</organism>
<comment type="caution">
    <text evidence="1">The sequence shown here is derived from an EMBL/GenBank/DDBJ whole genome shotgun (WGS) entry which is preliminary data.</text>
</comment>
<gene>
    <name evidence="1" type="ORF">DM484_29085</name>
</gene>
<protein>
    <submittedName>
        <fullName evidence="1">Uncharacterized protein</fullName>
    </submittedName>
</protein>
<proteinExistence type="predicted"/>
<sequence length="247" mass="26937">MSIFITAVMALALGFVAAFALLLGGYWKAPELLKQQILALPGALWAACRMALKGIKQTVLASFRKRHALPAKFRDWVACDLGDHPALQAWLLSLPEPGFQALTQGTVRYCVDLKIELSWLAERHLDVAPPVQQAAKAIVVDYLQGCWQAVCHKDGIALFGIYHQLAANLADTRQIDLRRRLFTRLAASGLSAPVPPYELIMASERQRQVLAAKAIREAAAKDWDAFAKLLAELLADGGEDSPSGPTA</sequence>
<name>A0A2W4QC92_9GAMM</name>